<sequence>MSEADDREAEGPTSDPVAPMRLRADPPRVTRLSRKVLAGLGFVASLGIGGALIFALQGRDRGQGSEELYSTDNRATADGLAGLPRDYTGPVLGPALPGDLGRPILNAQDRGRSVVAPTVTTPAVDPEEQRRLAEAEAARTSRVFFQTETRPTTGGGATTIGTGASGLAGLDQTGTPTAQDKQSAFLNAATDRRTVSPDRVVAPASPYILQAGAVIPAALITGIRSELPGQIIAQVTEPVYDSPTGCILLVPQGTRIIGQYDNNVGFGQKRVLLVWNRLIFPNGRSIVLERLPGADPQGYAGLQDGVDFHWWDLAKAAGLSTLLSFSAELATNDDDRLVQAIRDGAQDTINDAGQQIIQRQLQIAPTLTIRPGFPLRIVVTRDLILEPYRN</sequence>
<keyword evidence="3 7" id="KW-0812">Transmembrane</keyword>
<dbReference type="RefSeq" id="WP_128235872.1">
    <property type="nucleotide sequence ID" value="NZ_SAUX01000002.1"/>
</dbReference>
<name>A0A443KGL8_9RHOB</name>
<dbReference type="Proteomes" id="UP000285295">
    <property type="component" value="Unassembled WGS sequence"/>
</dbReference>
<evidence type="ECO:0000256" key="1">
    <source>
        <dbReference type="ARBA" id="ARBA00004167"/>
    </source>
</evidence>
<dbReference type="Gene3D" id="2.40.128.260">
    <property type="entry name" value="Type IV secretion system, VirB10/TraB/TrbI"/>
    <property type="match status" value="1"/>
</dbReference>
<dbReference type="AlphaFoldDB" id="A0A443KGL8"/>
<accession>A0A443KGL8</accession>
<keyword evidence="5 7" id="KW-0472">Membrane</keyword>
<dbReference type="CDD" id="cd16429">
    <property type="entry name" value="VirB10"/>
    <property type="match status" value="1"/>
</dbReference>
<dbReference type="InterPro" id="IPR042217">
    <property type="entry name" value="T4SS_VirB10/TrbI"/>
</dbReference>
<reference evidence="8 9" key="2">
    <citation type="submission" date="2019-01" db="EMBL/GenBank/DDBJ databases">
        <authorList>
            <person name="Li Y."/>
        </authorList>
    </citation>
    <scope>NUCLEOTIDE SEQUENCE [LARGE SCALE GENOMIC DNA]</scope>
    <source>
        <strain evidence="8 9">D19-10-3-21</strain>
    </source>
</reference>
<protein>
    <submittedName>
        <fullName evidence="8">TrbI/VirB10 family protein</fullName>
    </submittedName>
</protein>
<dbReference type="Pfam" id="PF03743">
    <property type="entry name" value="TrbI"/>
    <property type="match status" value="1"/>
</dbReference>
<evidence type="ECO:0000313" key="8">
    <source>
        <dbReference type="EMBL" id="RWR31878.1"/>
    </source>
</evidence>
<feature type="compositionally biased region" description="Gly residues" evidence="6">
    <location>
        <begin position="153"/>
        <end position="166"/>
    </location>
</feature>
<evidence type="ECO:0000256" key="3">
    <source>
        <dbReference type="ARBA" id="ARBA00022692"/>
    </source>
</evidence>
<feature type="region of interest" description="Disordered" evidence="6">
    <location>
        <begin position="148"/>
        <end position="179"/>
    </location>
</feature>
<evidence type="ECO:0000256" key="6">
    <source>
        <dbReference type="SAM" id="MobiDB-lite"/>
    </source>
</evidence>
<keyword evidence="4 7" id="KW-1133">Transmembrane helix</keyword>
<evidence type="ECO:0000256" key="2">
    <source>
        <dbReference type="ARBA" id="ARBA00010265"/>
    </source>
</evidence>
<feature type="transmembrane region" description="Helical" evidence="7">
    <location>
        <begin position="36"/>
        <end position="56"/>
    </location>
</feature>
<comment type="subcellular location">
    <subcellularLocation>
        <location evidence="1">Membrane</location>
        <topology evidence="1">Single-pass membrane protein</topology>
    </subcellularLocation>
</comment>
<evidence type="ECO:0000256" key="4">
    <source>
        <dbReference type="ARBA" id="ARBA00022989"/>
    </source>
</evidence>
<dbReference type="InterPro" id="IPR005498">
    <property type="entry name" value="T4SS_VirB10/TraB/TrbI"/>
</dbReference>
<evidence type="ECO:0000313" key="9">
    <source>
        <dbReference type="Proteomes" id="UP000285295"/>
    </source>
</evidence>
<reference evidence="8 9" key="1">
    <citation type="submission" date="2019-01" db="EMBL/GenBank/DDBJ databases">
        <title>Sinorhodobacter populi sp. nov. isolated from the symptomatic bark tissue of Populus euramericana canker.</title>
        <authorList>
            <person name="Xu G."/>
        </authorList>
    </citation>
    <scope>NUCLEOTIDE SEQUENCE [LARGE SCALE GENOMIC DNA]</scope>
    <source>
        <strain evidence="8 9">D19-10-3-21</strain>
    </source>
</reference>
<dbReference type="OrthoDB" id="9807354at2"/>
<comment type="similarity">
    <text evidence="2">Belongs to the TrbI/VirB10 family.</text>
</comment>
<proteinExistence type="inferred from homology"/>
<dbReference type="EMBL" id="SAUX01000002">
    <property type="protein sequence ID" value="RWR31878.1"/>
    <property type="molecule type" value="Genomic_DNA"/>
</dbReference>
<comment type="caution">
    <text evidence="8">The sequence shown here is derived from an EMBL/GenBank/DDBJ whole genome shotgun (WGS) entry which is preliminary data.</text>
</comment>
<feature type="region of interest" description="Disordered" evidence="6">
    <location>
        <begin position="1"/>
        <end position="25"/>
    </location>
</feature>
<gene>
    <name evidence="8" type="ORF">D2T31_02605</name>
</gene>
<organism evidence="8 9">
    <name type="scientific">Paenirhodobacter populi</name>
    <dbReference type="NCBI Taxonomy" id="2306993"/>
    <lineage>
        <taxon>Bacteria</taxon>
        <taxon>Pseudomonadati</taxon>
        <taxon>Pseudomonadota</taxon>
        <taxon>Alphaproteobacteria</taxon>
        <taxon>Rhodobacterales</taxon>
        <taxon>Rhodobacter group</taxon>
        <taxon>Paenirhodobacter</taxon>
    </lineage>
</organism>
<evidence type="ECO:0000256" key="5">
    <source>
        <dbReference type="ARBA" id="ARBA00023136"/>
    </source>
</evidence>
<evidence type="ECO:0000256" key="7">
    <source>
        <dbReference type="SAM" id="Phobius"/>
    </source>
</evidence>
<dbReference type="GO" id="GO:0016020">
    <property type="term" value="C:membrane"/>
    <property type="evidence" value="ECO:0007669"/>
    <property type="project" value="UniProtKB-SubCell"/>
</dbReference>